<keyword evidence="5" id="KW-0067">ATP-binding</keyword>
<organism evidence="9 10">
    <name type="scientific">Paratrimastix pyriformis</name>
    <dbReference type="NCBI Taxonomy" id="342808"/>
    <lineage>
        <taxon>Eukaryota</taxon>
        <taxon>Metamonada</taxon>
        <taxon>Preaxostyla</taxon>
        <taxon>Paratrimastigidae</taxon>
        <taxon>Paratrimastix</taxon>
    </lineage>
</organism>
<evidence type="ECO:0000256" key="1">
    <source>
        <dbReference type="ARBA" id="ARBA00004319"/>
    </source>
</evidence>
<evidence type="ECO:0000313" key="9">
    <source>
        <dbReference type="EMBL" id="KAJ4461970.1"/>
    </source>
</evidence>
<dbReference type="EMBL" id="JAPMOS010000005">
    <property type="protein sequence ID" value="KAJ4461970.1"/>
    <property type="molecule type" value="Genomic_DNA"/>
</dbReference>
<proteinExistence type="predicted"/>
<dbReference type="PROSITE" id="PS01036">
    <property type="entry name" value="HSP70_3"/>
    <property type="match status" value="1"/>
</dbReference>
<name>A0ABQ8UYX5_9EUKA</name>
<keyword evidence="6" id="KW-0143">Chaperone</keyword>
<keyword evidence="10" id="KW-1185">Reference proteome</keyword>
<evidence type="ECO:0000313" key="10">
    <source>
        <dbReference type="Proteomes" id="UP001141327"/>
    </source>
</evidence>
<feature type="compositionally biased region" description="Gly residues" evidence="7">
    <location>
        <begin position="1066"/>
        <end position="1077"/>
    </location>
</feature>
<reference evidence="9" key="1">
    <citation type="journal article" date="2022" name="bioRxiv">
        <title>Genomics of Preaxostyla Flagellates Illuminates Evolutionary Transitions and the Path Towards Mitochondrial Loss.</title>
        <authorList>
            <person name="Novak L.V.F."/>
            <person name="Treitli S.C."/>
            <person name="Pyrih J."/>
            <person name="Halakuc P."/>
            <person name="Pipaliya S.V."/>
            <person name="Vacek V."/>
            <person name="Brzon O."/>
            <person name="Soukal P."/>
            <person name="Eme L."/>
            <person name="Dacks J.B."/>
            <person name="Karnkowska A."/>
            <person name="Elias M."/>
            <person name="Hampl V."/>
        </authorList>
    </citation>
    <scope>NUCLEOTIDE SEQUENCE</scope>
    <source>
        <strain evidence="9">RCP-MX</strain>
    </source>
</reference>
<feature type="compositionally biased region" description="Low complexity" evidence="7">
    <location>
        <begin position="1017"/>
        <end position="1052"/>
    </location>
</feature>
<feature type="compositionally biased region" description="Basic and acidic residues" evidence="7">
    <location>
        <begin position="986"/>
        <end position="1016"/>
    </location>
</feature>
<dbReference type="Pfam" id="PF00012">
    <property type="entry name" value="HSP70"/>
    <property type="match status" value="3"/>
</dbReference>
<evidence type="ECO:0000256" key="4">
    <source>
        <dbReference type="ARBA" id="ARBA00022824"/>
    </source>
</evidence>
<gene>
    <name evidence="9" type="ORF">PAPYR_1674</name>
</gene>
<dbReference type="Gene3D" id="1.20.1270.10">
    <property type="match status" value="1"/>
</dbReference>
<dbReference type="Gene3D" id="3.30.30.30">
    <property type="match status" value="1"/>
</dbReference>
<evidence type="ECO:0000256" key="6">
    <source>
        <dbReference type="ARBA" id="ARBA00023186"/>
    </source>
</evidence>
<feature type="compositionally biased region" description="Low complexity" evidence="7">
    <location>
        <begin position="733"/>
        <end position="745"/>
    </location>
</feature>
<dbReference type="PANTHER" id="PTHR45639">
    <property type="entry name" value="HSC70CB, ISOFORM G-RELATED"/>
    <property type="match status" value="1"/>
</dbReference>
<feature type="compositionally biased region" description="Basic and acidic residues" evidence="7">
    <location>
        <begin position="1079"/>
        <end position="1164"/>
    </location>
</feature>
<feature type="region of interest" description="Disordered" evidence="7">
    <location>
        <begin position="642"/>
        <end position="776"/>
    </location>
</feature>
<feature type="chain" id="PRO_5045592914" evidence="8">
    <location>
        <begin position="18"/>
        <end position="1278"/>
    </location>
</feature>
<sequence length="1278" mass="137793">MKALLVTFLLLFHIVHSLSVAGIDIGSSVVTVARLKSGQPIHIVTNEYGKRNSPTMVAFDDKEYMVADRAASAFGRIPTHILSHLPIYLGRSAVASDEHSIPFPGPTVLSDPENGSLNITHEASAPFHPEEITAMLLKYIAKFTETQDCVITVCVTYFNPLTKSHHLLLQIQILCGFHPQVPPTFTQSQRQAMLDAAKLAQLNVIGLLDTNLAAPLWYGLERIRPLLLETPNATTDAPAAAAATGDRRCVVFADMGGIHTGLTLVGYDPIPAKKGKDKDKGHLAKMEDKDKGHLAKMEILAAELDDNLGGHHMDEAIVAHLVGLLHARVAPAETALLAPGEQCHPDVVARLGAEALPRCARLLGSPKTLARLWKDARKAKEVLTVNAEYKTTIESIEDVDLSFVLTRDQLQAMISPLLSRLSQHAAALRASPAFGQCPGPVAVQLLGGATRVPAVQEILSSVFGTELGKGVNPDEASAFGAAMYGALNSPGFSMRALQVMPRAAHNITVIVTKPDEASGSPGKAIKLFTHNSTLPSTKVVTLNRRADFVATLCYEPTEALPLGHPFDVDWRFRYREIPPCGPVIARVLVEGIGAMQAEYQNVTRTATKLTVTMSRDQLCSMTRGSLELTQTVTELVTRNVTVNETSANAKEPSSPTSTSDEPAATPSSDEPTSASAPEDPDTQQQPQQPEPTDEPAAGPADEHDDDSQAAPADSSPQDDDAAAGGGQKEPQADEAAAAAAAGAQAPEVRQVTETKTHTVPDPPRQGHLDPVAPPSLAGVPAAHLAWAQLEAGRHRLAEYDAREARKEKIAEAKNQLESTVYDLRSRIPDLEHFTEVTTEEERAALATDLEGLVGWLEEDPGMDTEEPYHSRLSALRQRADPLLLRHTELAARPQAAARLLGAINATLDATARLVNDSALNATEAMTIASECQDAQTWLTEQLQAQMALAPTADPVLTSAAIEEKEESLQRVVSLVSKQAMARLRAERAQREKEERAARKKAEEEARKEKERLEAEQRAAAAAAAANATANATDANATANANSTTTDTPPSAADSEKSNPETPQEGGNVGGDGEGAGQRQGREADEEKAKKEERAEKEKEKEEKAKGKQQTDEKKRKADEAKRKKDEEKRKKDEEKRKKDEERKKKDEAKRRKDDERKKKEEAAKRRKDEAKSVLACCAVLCCAYLMQPLLALPGRLCGACCLSLSVPLLGLSCVAVVCEAPLTSPTTLEMEQFHDGNSSGSSWSGGLDMFEGGYALAKRFPWVRLLPHPAGIGSFPPE</sequence>
<comment type="subcellular location">
    <subcellularLocation>
        <location evidence="1">Endoplasmic reticulum lumen</location>
    </subcellularLocation>
</comment>
<feature type="region of interest" description="Disordered" evidence="7">
    <location>
        <begin position="986"/>
        <end position="1164"/>
    </location>
</feature>
<dbReference type="InterPro" id="IPR029047">
    <property type="entry name" value="HSP70_peptide-bd_sf"/>
</dbReference>
<dbReference type="InterPro" id="IPR043129">
    <property type="entry name" value="ATPase_NBD"/>
</dbReference>
<dbReference type="PANTHER" id="PTHR45639:SF3">
    <property type="entry name" value="HYPOXIA UP-REGULATED PROTEIN 1"/>
    <property type="match status" value="1"/>
</dbReference>
<evidence type="ECO:0000256" key="3">
    <source>
        <dbReference type="ARBA" id="ARBA00022741"/>
    </source>
</evidence>
<dbReference type="SUPFAM" id="SSF53067">
    <property type="entry name" value="Actin-like ATPase domain"/>
    <property type="match status" value="2"/>
</dbReference>
<keyword evidence="2 8" id="KW-0732">Signal</keyword>
<dbReference type="Gene3D" id="3.90.640.10">
    <property type="entry name" value="Actin, Chain A, domain 4"/>
    <property type="match status" value="1"/>
</dbReference>
<dbReference type="SUPFAM" id="SSF100934">
    <property type="entry name" value="Heat shock protein 70kD (HSP70), C-terminal subdomain"/>
    <property type="match status" value="1"/>
</dbReference>
<dbReference type="Gene3D" id="2.60.34.10">
    <property type="entry name" value="Substrate Binding Domain Of DNAk, Chain A, domain 1"/>
    <property type="match status" value="1"/>
</dbReference>
<keyword evidence="3" id="KW-0547">Nucleotide-binding</keyword>
<evidence type="ECO:0000256" key="7">
    <source>
        <dbReference type="SAM" id="MobiDB-lite"/>
    </source>
</evidence>
<protein>
    <submittedName>
        <fullName evidence="9">Hypoxia up-regulated protein 1</fullName>
    </submittedName>
</protein>
<accession>A0ABQ8UYX5</accession>
<dbReference type="InterPro" id="IPR029048">
    <property type="entry name" value="HSP70_C_sf"/>
</dbReference>
<evidence type="ECO:0000256" key="8">
    <source>
        <dbReference type="SAM" id="SignalP"/>
    </source>
</evidence>
<dbReference type="Gene3D" id="3.30.420.40">
    <property type="match status" value="3"/>
</dbReference>
<dbReference type="InterPro" id="IPR018181">
    <property type="entry name" value="Heat_shock_70_CS"/>
</dbReference>
<feature type="signal peptide" evidence="8">
    <location>
        <begin position="1"/>
        <end position="17"/>
    </location>
</feature>
<evidence type="ECO:0000256" key="2">
    <source>
        <dbReference type="ARBA" id="ARBA00022729"/>
    </source>
</evidence>
<comment type="caution">
    <text evidence="9">The sequence shown here is derived from an EMBL/GenBank/DDBJ whole genome shotgun (WGS) entry which is preliminary data.</text>
</comment>
<keyword evidence="4" id="KW-0256">Endoplasmic reticulum</keyword>
<dbReference type="InterPro" id="IPR013126">
    <property type="entry name" value="Hsp_70_fam"/>
</dbReference>
<feature type="compositionally biased region" description="Low complexity" evidence="7">
    <location>
        <begin position="651"/>
        <end position="668"/>
    </location>
</feature>
<evidence type="ECO:0000256" key="5">
    <source>
        <dbReference type="ARBA" id="ARBA00022840"/>
    </source>
</evidence>
<dbReference type="Proteomes" id="UP001141327">
    <property type="component" value="Unassembled WGS sequence"/>
</dbReference>